<dbReference type="NCBIfam" id="TIGR02886">
    <property type="entry name" value="spore_II_AA"/>
    <property type="match status" value="1"/>
</dbReference>
<dbReference type="InterPro" id="IPR014237">
    <property type="entry name" value="Anti-sigma_F_ant"/>
</dbReference>
<keyword evidence="5" id="KW-0749">Sporulation</keyword>
<dbReference type="InterPro" id="IPR002645">
    <property type="entry name" value="STAS_dom"/>
</dbReference>
<feature type="domain" description="STAS" evidence="7">
    <location>
        <begin position="1"/>
        <end position="111"/>
    </location>
</feature>
<comment type="function">
    <text evidence="1">In the phosphorylated form it could act as an anti-anti-sigma factor that counteracts SpoIIAB and thus releases sigma f from inhibition.</text>
</comment>
<name>C0GDZ9_DETAL</name>
<keyword evidence="9" id="KW-1185">Reference proteome</keyword>
<dbReference type="eggNOG" id="COG1366">
    <property type="taxonomic scope" value="Bacteria"/>
</dbReference>
<evidence type="ECO:0000313" key="9">
    <source>
        <dbReference type="Proteomes" id="UP000006443"/>
    </source>
</evidence>
<dbReference type="AlphaFoldDB" id="C0GDZ9"/>
<evidence type="ECO:0000256" key="3">
    <source>
        <dbReference type="ARBA" id="ARBA00020784"/>
    </source>
</evidence>
<dbReference type="CDD" id="cd07043">
    <property type="entry name" value="STAS_anti-anti-sigma_factors"/>
    <property type="match status" value="1"/>
</dbReference>
<reference evidence="8 9" key="1">
    <citation type="submission" date="2009-02" db="EMBL/GenBank/DDBJ databases">
        <title>Sequencing of the draft genome and assembly of Dethiobacter alkaliphilus AHT 1.</title>
        <authorList>
            <consortium name="US DOE Joint Genome Institute (JGI-PGF)"/>
            <person name="Lucas S."/>
            <person name="Copeland A."/>
            <person name="Lapidus A."/>
            <person name="Glavina del Rio T."/>
            <person name="Dalin E."/>
            <person name="Tice H."/>
            <person name="Bruce D."/>
            <person name="Goodwin L."/>
            <person name="Pitluck S."/>
            <person name="Larimer F."/>
            <person name="Land M.L."/>
            <person name="Hauser L."/>
            <person name="Muyzer G."/>
        </authorList>
    </citation>
    <scope>NUCLEOTIDE SEQUENCE [LARGE SCALE GENOMIC DNA]</scope>
    <source>
        <strain evidence="8 9">AHT 1</strain>
    </source>
</reference>
<evidence type="ECO:0000256" key="2">
    <source>
        <dbReference type="ARBA" id="ARBA00009013"/>
    </source>
</evidence>
<dbReference type="Proteomes" id="UP000006443">
    <property type="component" value="Unassembled WGS sequence"/>
</dbReference>
<dbReference type="Gene3D" id="3.30.750.24">
    <property type="entry name" value="STAS domain"/>
    <property type="match status" value="1"/>
</dbReference>
<dbReference type="GO" id="GO:0045152">
    <property type="term" value="F:antisigma factor binding"/>
    <property type="evidence" value="ECO:0007669"/>
    <property type="project" value="InterPro"/>
</dbReference>
<dbReference type="PROSITE" id="PS50801">
    <property type="entry name" value="STAS"/>
    <property type="match status" value="1"/>
</dbReference>
<dbReference type="OrthoDB" id="9796601at2"/>
<dbReference type="InterPro" id="IPR003658">
    <property type="entry name" value="Anti-sigma_ant"/>
</dbReference>
<protein>
    <recommendedName>
        <fullName evidence="3 6">Anti-sigma F factor antagonist</fullName>
    </recommendedName>
    <alternativeName>
        <fullName evidence="6">Stage II sporulation protein</fullName>
    </alternativeName>
</protein>
<dbReference type="GO" id="GO:0030435">
    <property type="term" value="P:sporulation resulting in formation of a cellular spore"/>
    <property type="evidence" value="ECO:0007669"/>
    <property type="project" value="UniProtKB-KW"/>
</dbReference>
<dbReference type="SUPFAM" id="SSF52091">
    <property type="entry name" value="SpoIIaa-like"/>
    <property type="match status" value="1"/>
</dbReference>
<accession>C0GDZ9</accession>
<evidence type="ECO:0000313" key="8">
    <source>
        <dbReference type="EMBL" id="EEG78293.1"/>
    </source>
</evidence>
<gene>
    <name evidence="8" type="ORF">DealDRAFT_0708</name>
</gene>
<dbReference type="InterPro" id="IPR036513">
    <property type="entry name" value="STAS_dom_sf"/>
</dbReference>
<proteinExistence type="inferred from homology"/>
<sequence>MDIKMKRAGNTLVVRMTGELDHHAVDGIRDRLDRKLAVEHIKNVVFNFSGVQFMDSSGLGMVLGRYKLISEKGGKVLACSLSPRVSRVFDLAGLQSRIPVFASEAEALKNV</sequence>
<evidence type="ECO:0000256" key="4">
    <source>
        <dbReference type="ARBA" id="ARBA00022553"/>
    </source>
</evidence>
<dbReference type="STRING" id="555088.DealDRAFT_0708"/>
<evidence type="ECO:0000256" key="6">
    <source>
        <dbReference type="RuleBase" id="RU003749"/>
    </source>
</evidence>
<comment type="similarity">
    <text evidence="2 6">Belongs to the anti-sigma-factor antagonist family.</text>
</comment>
<evidence type="ECO:0000259" key="7">
    <source>
        <dbReference type="PROSITE" id="PS50801"/>
    </source>
</evidence>
<comment type="caution">
    <text evidence="8">The sequence shown here is derived from an EMBL/GenBank/DDBJ whole genome shotgun (WGS) entry which is preliminary data.</text>
</comment>
<dbReference type="PANTHER" id="PTHR33495:SF2">
    <property type="entry name" value="ANTI-SIGMA FACTOR ANTAGONIST TM_1081-RELATED"/>
    <property type="match status" value="1"/>
</dbReference>
<dbReference type="EMBL" id="ACJM01000003">
    <property type="protein sequence ID" value="EEG78293.1"/>
    <property type="molecule type" value="Genomic_DNA"/>
</dbReference>
<evidence type="ECO:0000256" key="5">
    <source>
        <dbReference type="ARBA" id="ARBA00022969"/>
    </source>
</evidence>
<dbReference type="NCBIfam" id="TIGR00377">
    <property type="entry name" value="ant_ant_sig"/>
    <property type="match status" value="1"/>
</dbReference>
<dbReference type="Pfam" id="PF01740">
    <property type="entry name" value="STAS"/>
    <property type="match status" value="1"/>
</dbReference>
<evidence type="ECO:0000256" key="1">
    <source>
        <dbReference type="ARBA" id="ARBA00001976"/>
    </source>
</evidence>
<organism evidence="8 9">
    <name type="scientific">Dethiobacter alkaliphilus AHT 1</name>
    <dbReference type="NCBI Taxonomy" id="555088"/>
    <lineage>
        <taxon>Bacteria</taxon>
        <taxon>Bacillati</taxon>
        <taxon>Bacillota</taxon>
        <taxon>Dethiobacteria</taxon>
        <taxon>Dethiobacterales</taxon>
        <taxon>Dethiobacteraceae</taxon>
        <taxon>Dethiobacter</taxon>
    </lineage>
</organism>
<dbReference type="GO" id="GO:0043856">
    <property type="term" value="F:anti-sigma factor antagonist activity"/>
    <property type="evidence" value="ECO:0007669"/>
    <property type="project" value="InterPro"/>
</dbReference>
<dbReference type="RefSeq" id="WP_008514927.1">
    <property type="nucleotide sequence ID" value="NZ_ACJM01000003.1"/>
</dbReference>
<keyword evidence="4" id="KW-0597">Phosphoprotein</keyword>
<dbReference type="PANTHER" id="PTHR33495">
    <property type="entry name" value="ANTI-SIGMA FACTOR ANTAGONIST TM_1081-RELATED-RELATED"/>
    <property type="match status" value="1"/>
</dbReference>